<evidence type="ECO:0000256" key="1">
    <source>
        <dbReference type="ARBA" id="ARBA00004651"/>
    </source>
</evidence>
<keyword evidence="4" id="KW-0808">Transferase</keyword>
<feature type="transmembrane region" description="Helical" evidence="8">
    <location>
        <begin position="31"/>
        <end position="49"/>
    </location>
</feature>
<accession>A0AA37VD23</accession>
<feature type="transmembrane region" description="Helical" evidence="8">
    <location>
        <begin position="212"/>
        <end position="243"/>
    </location>
</feature>
<feature type="transmembrane region" description="Helical" evidence="8">
    <location>
        <begin position="124"/>
        <end position="141"/>
    </location>
</feature>
<gene>
    <name evidence="10" type="ORF">rosag_48610</name>
</gene>
<feature type="domain" description="Glycosyltransferase RgtA/B/C/D-like" evidence="9">
    <location>
        <begin position="210"/>
        <end position="269"/>
    </location>
</feature>
<keyword evidence="3" id="KW-0328">Glycosyltransferase</keyword>
<feature type="transmembrane region" description="Helical" evidence="8">
    <location>
        <begin position="352"/>
        <end position="368"/>
    </location>
</feature>
<keyword evidence="7 8" id="KW-0472">Membrane</keyword>
<evidence type="ECO:0000256" key="8">
    <source>
        <dbReference type="SAM" id="Phobius"/>
    </source>
</evidence>
<comment type="subcellular location">
    <subcellularLocation>
        <location evidence="1">Cell membrane</location>
        <topology evidence="1">Multi-pass membrane protein</topology>
    </subcellularLocation>
</comment>
<dbReference type="GO" id="GO:0005886">
    <property type="term" value="C:plasma membrane"/>
    <property type="evidence" value="ECO:0007669"/>
    <property type="project" value="UniProtKB-SubCell"/>
</dbReference>
<keyword evidence="11" id="KW-1185">Reference proteome</keyword>
<feature type="transmembrane region" description="Helical" evidence="8">
    <location>
        <begin position="388"/>
        <end position="408"/>
    </location>
</feature>
<evidence type="ECO:0000313" key="11">
    <source>
        <dbReference type="Proteomes" id="UP001161325"/>
    </source>
</evidence>
<keyword evidence="5 8" id="KW-0812">Transmembrane</keyword>
<dbReference type="EMBL" id="BRXS01000009">
    <property type="protein sequence ID" value="GLC28348.1"/>
    <property type="molecule type" value="Genomic_DNA"/>
</dbReference>
<feature type="transmembrane region" description="Helical" evidence="8">
    <location>
        <begin position="255"/>
        <end position="280"/>
    </location>
</feature>
<evidence type="ECO:0000259" key="9">
    <source>
        <dbReference type="Pfam" id="PF13231"/>
    </source>
</evidence>
<keyword evidence="6 8" id="KW-1133">Transmembrane helix</keyword>
<protein>
    <recommendedName>
        <fullName evidence="9">Glycosyltransferase RgtA/B/C/D-like domain-containing protein</fullName>
    </recommendedName>
</protein>
<sequence>MRSGRPSARATRQVGPPDVAPTAGTVARLPLLALAAAAVVLHVVVNRVSVYGLHRDELLYLAMGRHLRFWGMDFPPGIAVLAETTRALLGDTDGALRAGPALAHAALVLLAGLLASALRGGRGAQLLAAVAVLASPLFLRAGHLFQPLVFDQLWWTLALLALVHIGRAASEGVDPARPSSDASWTTPGGRRRRLAWSARSGQWLSHATASPWMLLGLAGGLGLLTKFSILFLGAAVAAALVVGPLRRSLLTVRPWLALAVALLVGAPSIVGQLRLGWPVLGQMRELRGTQLVHVGALDFLGGQLLLGPAVLLAVLGVWTLLAARWTRGARTAGLACAFAFALLLALRGKAYYVAPVYPLLFAAGAVALEQGTRGWRLRRSGAAPRLRIAGALIVAYGLVTLPVALPMLPPAATARWAATLGVDAATRTNTGQSLALPQDFADMLGWPELAATVAEAYAALPDSARADVAVLAGNYGQAGALEFYGPRVGLPPVVSPAGSYWFFGPGDRVADPVLTVGVPEAALRGRCTRVVPLGVVRHADTRWLVPEERDVPLFLCEGPNPSLRASWRTLKSE</sequence>
<evidence type="ECO:0000256" key="6">
    <source>
        <dbReference type="ARBA" id="ARBA00022989"/>
    </source>
</evidence>
<feature type="transmembrane region" description="Helical" evidence="8">
    <location>
        <begin position="300"/>
        <end position="321"/>
    </location>
</feature>
<evidence type="ECO:0000256" key="4">
    <source>
        <dbReference type="ARBA" id="ARBA00022679"/>
    </source>
</evidence>
<dbReference type="InterPro" id="IPR038731">
    <property type="entry name" value="RgtA/B/C-like"/>
</dbReference>
<evidence type="ECO:0000256" key="2">
    <source>
        <dbReference type="ARBA" id="ARBA00022475"/>
    </source>
</evidence>
<reference evidence="10" key="1">
    <citation type="submission" date="2022-08" db="EMBL/GenBank/DDBJ databases">
        <title>Draft genome sequencing of Roseisolibacter agri AW1220.</title>
        <authorList>
            <person name="Tobiishi Y."/>
            <person name="Tonouchi A."/>
        </authorList>
    </citation>
    <scope>NUCLEOTIDE SEQUENCE</scope>
    <source>
        <strain evidence="10">AW1220</strain>
    </source>
</reference>
<dbReference type="RefSeq" id="WP_284352745.1">
    <property type="nucleotide sequence ID" value="NZ_BRXS01000009.1"/>
</dbReference>
<dbReference type="Pfam" id="PF13231">
    <property type="entry name" value="PMT_2"/>
    <property type="match status" value="1"/>
</dbReference>
<evidence type="ECO:0000256" key="5">
    <source>
        <dbReference type="ARBA" id="ARBA00022692"/>
    </source>
</evidence>
<comment type="caution">
    <text evidence="10">The sequence shown here is derived from an EMBL/GenBank/DDBJ whole genome shotgun (WGS) entry which is preliminary data.</text>
</comment>
<feature type="transmembrane region" description="Helical" evidence="8">
    <location>
        <begin position="328"/>
        <end position="346"/>
    </location>
</feature>
<proteinExistence type="predicted"/>
<dbReference type="Proteomes" id="UP001161325">
    <property type="component" value="Unassembled WGS sequence"/>
</dbReference>
<dbReference type="GO" id="GO:0016763">
    <property type="term" value="F:pentosyltransferase activity"/>
    <property type="evidence" value="ECO:0007669"/>
    <property type="project" value="TreeGrafter"/>
</dbReference>
<organism evidence="10 11">
    <name type="scientific">Roseisolibacter agri</name>
    <dbReference type="NCBI Taxonomy" id="2014610"/>
    <lineage>
        <taxon>Bacteria</taxon>
        <taxon>Pseudomonadati</taxon>
        <taxon>Gemmatimonadota</taxon>
        <taxon>Gemmatimonadia</taxon>
        <taxon>Gemmatimonadales</taxon>
        <taxon>Gemmatimonadaceae</taxon>
        <taxon>Roseisolibacter</taxon>
    </lineage>
</organism>
<evidence type="ECO:0000256" key="3">
    <source>
        <dbReference type="ARBA" id="ARBA00022676"/>
    </source>
</evidence>
<dbReference type="AlphaFoldDB" id="A0AA37VD23"/>
<dbReference type="GO" id="GO:0009103">
    <property type="term" value="P:lipopolysaccharide biosynthetic process"/>
    <property type="evidence" value="ECO:0007669"/>
    <property type="project" value="UniProtKB-ARBA"/>
</dbReference>
<evidence type="ECO:0000256" key="7">
    <source>
        <dbReference type="ARBA" id="ARBA00023136"/>
    </source>
</evidence>
<dbReference type="PANTHER" id="PTHR33908">
    <property type="entry name" value="MANNOSYLTRANSFERASE YKCB-RELATED"/>
    <property type="match status" value="1"/>
</dbReference>
<keyword evidence="2" id="KW-1003">Cell membrane</keyword>
<name>A0AA37VD23_9BACT</name>
<dbReference type="PANTHER" id="PTHR33908:SF11">
    <property type="entry name" value="MEMBRANE PROTEIN"/>
    <property type="match status" value="1"/>
</dbReference>
<dbReference type="InterPro" id="IPR050297">
    <property type="entry name" value="LipidA_mod_glycosyltrf_83"/>
</dbReference>
<feature type="transmembrane region" description="Helical" evidence="8">
    <location>
        <begin position="101"/>
        <end position="118"/>
    </location>
</feature>
<evidence type="ECO:0000313" key="10">
    <source>
        <dbReference type="EMBL" id="GLC28348.1"/>
    </source>
</evidence>